<dbReference type="CDD" id="cd21117">
    <property type="entry name" value="Twitch_MoaA"/>
    <property type="match status" value="1"/>
</dbReference>
<evidence type="ECO:0000256" key="1">
    <source>
        <dbReference type="ARBA" id="ARBA00012167"/>
    </source>
</evidence>
<feature type="binding site" evidence="12">
    <location>
        <position position="23"/>
    </location>
    <ligand>
        <name>[4Fe-4S] cluster</name>
        <dbReference type="ChEBI" id="CHEBI:49883"/>
        <label>1</label>
        <note>4Fe-4S-S-AdoMet</note>
    </ligand>
</feature>
<dbReference type="CDD" id="cd01335">
    <property type="entry name" value="Radical_SAM"/>
    <property type="match status" value="1"/>
</dbReference>
<comment type="pathway">
    <text evidence="12">Cofactor biosynthesis; molybdopterin biosynthesis.</text>
</comment>
<evidence type="ECO:0000256" key="9">
    <source>
        <dbReference type="ARBA" id="ARBA00023150"/>
    </source>
</evidence>
<dbReference type="UniPathway" id="UPA00344"/>
<feature type="binding site" evidence="12">
    <location>
        <position position="30"/>
    </location>
    <ligand>
        <name>[4Fe-4S] cluster</name>
        <dbReference type="ChEBI" id="CHEBI:49883"/>
        <label>1</label>
        <note>4Fe-4S-S-AdoMet</note>
    </ligand>
</feature>
<dbReference type="SFLD" id="SFLDS00029">
    <property type="entry name" value="Radical_SAM"/>
    <property type="match status" value="1"/>
</dbReference>
<comment type="function">
    <text evidence="12">Catalyzes the cyclization of GTP to (8S)-3',8-cyclo-7,8-dihydroguanosine 5'-triphosphate.</text>
</comment>
<dbReference type="RefSeq" id="WP_046858760.1">
    <property type="nucleotide sequence ID" value="NZ_CP011412.1"/>
</dbReference>
<evidence type="ECO:0000256" key="5">
    <source>
        <dbReference type="ARBA" id="ARBA00022741"/>
    </source>
</evidence>
<dbReference type="InterPro" id="IPR006638">
    <property type="entry name" value="Elp3/MiaA/NifB-like_rSAM"/>
</dbReference>
<dbReference type="GO" id="GO:0061798">
    <property type="term" value="F:GTP 3',8'-cyclase activity"/>
    <property type="evidence" value="ECO:0007669"/>
    <property type="project" value="UniProtKB-UniRule"/>
</dbReference>
<dbReference type="Gene3D" id="3.20.20.70">
    <property type="entry name" value="Aldolase class I"/>
    <property type="match status" value="1"/>
</dbReference>
<keyword evidence="10 12" id="KW-0456">Lyase</keyword>
<keyword evidence="2 12" id="KW-0004">4Fe-4S</keyword>
<evidence type="ECO:0000256" key="10">
    <source>
        <dbReference type="ARBA" id="ARBA00023239"/>
    </source>
</evidence>
<feature type="binding site" evidence="12">
    <location>
        <position position="271"/>
    </location>
    <ligand>
        <name>[4Fe-4S] cluster</name>
        <dbReference type="ChEBI" id="CHEBI:49883"/>
        <label>2</label>
        <note>4Fe-4S-substrate</note>
    </ligand>
</feature>
<dbReference type="InterPro" id="IPR013785">
    <property type="entry name" value="Aldolase_TIM"/>
</dbReference>
<dbReference type="InterPro" id="IPR058240">
    <property type="entry name" value="rSAM_sf"/>
</dbReference>
<feature type="binding site" evidence="12">
    <location>
        <position position="97"/>
    </location>
    <ligand>
        <name>GTP</name>
        <dbReference type="ChEBI" id="CHEBI:37565"/>
    </ligand>
</feature>
<dbReference type="InterPro" id="IPR050105">
    <property type="entry name" value="MoCo_biosynth_MoaA/MoaC"/>
</dbReference>
<dbReference type="KEGG" id="seds:AAY24_05025"/>
<dbReference type="InterPro" id="IPR007197">
    <property type="entry name" value="rSAM"/>
</dbReference>
<dbReference type="PANTHER" id="PTHR22960">
    <property type="entry name" value="MOLYBDOPTERIN COFACTOR SYNTHESIS PROTEIN A"/>
    <property type="match status" value="1"/>
</dbReference>
<keyword evidence="6 12" id="KW-0408">Iron</keyword>
<evidence type="ECO:0000313" key="15">
    <source>
        <dbReference type="Proteomes" id="UP000034410"/>
    </source>
</evidence>
<dbReference type="PANTHER" id="PTHR22960:SF0">
    <property type="entry name" value="MOLYBDENUM COFACTOR BIOSYNTHESIS PROTEIN 1"/>
    <property type="match status" value="1"/>
</dbReference>
<evidence type="ECO:0000256" key="8">
    <source>
        <dbReference type="ARBA" id="ARBA00023134"/>
    </source>
</evidence>
<feature type="binding site" evidence="12">
    <location>
        <position position="257"/>
    </location>
    <ligand>
        <name>[4Fe-4S] cluster</name>
        <dbReference type="ChEBI" id="CHEBI:49883"/>
        <label>2</label>
        <note>4Fe-4S-substrate</note>
    </ligand>
</feature>
<comment type="similarity">
    <text evidence="12">Belongs to the radical SAM superfamily. MoaA family.</text>
</comment>
<dbReference type="InterPro" id="IPR010505">
    <property type="entry name" value="MoaA_twitch"/>
</dbReference>
<dbReference type="PROSITE" id="PS01305">
    <property type="entry name" value="MOAA_NIFB_PQQE"/>
    <property type="match status" value="1"/>
</dbReference>
<dbReference type="EC" id="4.1.99.22" evidence="1 12"/>
<evidence type="ECO:0000313" key="14">
    <source>
        <dbReference type="EMBL" id="AKH19824.1"/>
    </source>
</evidence>
<dbReference type="GO" id="GO:0046872">
    <property type="term" value="F:metal ion binding"/>
    <property type="evidence" value="ECO:0007669"/>
    <property type="project" value="UniProtKB-KW"/>
</dbReference>
<dbReference type="GO" id="GO:1904047">
    <property type="term" value="F:S-adenosyl-L-methionine binding"/>
    <property type="evidence" value="ECO:0007669"/>
    <property type="project" value="UniProtKB-UniRule"/>
</dbReference>
<evidence type="ECO:0000256" key="4">
    <source>
        <dbReference type="ARBA" id="ARBA00022723"/>
    </source>
</evidence>
<organism evidence="14 15">
    <name type="scientific">Sedimenticola thiotaurini</name>
    <dbReference type="NCBI Taxonomy" id="1543721"/>
    <lineage>
        <taxon>Bacteria</taxon>
        <taxon>Pseudomonadati</taxon>
        <taxon>Pseudomonadota</taxon>
        <taxon>Gammaproteobacteria</taxon>
        <taxon>Chromatiales</taxon>
        <taxon>Sedimenticolaceae</taxon>
        <taxon>Sedimenticola</taxon>
    </lineage>
</organism>
<evidence type="ECO:0000256" key="2">
    <source>
        <dbReference type="ARBA" id="ARBA00022485"/>
    </source>
</evidence>
<dbReference type="InterPro" id="IPR040064">
    <property type="entry name" value="MoaA-like"/>
</dbReference>
<dbReference type="AlphaFoldDB" id="A0A0F7JWS8"/>
<comment type="subunit">
    <text evidence="12">Monomer and homodimer.</text>
</comment>
<dbReference type="InterPro" id="IPR000385">
    <property type="entry name" value="MoaA_NifB_PqqE_Fe-S-bd_CS"/>
</dbReference>
<keyword evidence="9 12" id="KW-0501">Molybdenum cofactor biosynthesis</keyword>
<dbReference type="GO" id="GO:0005525">
    <property type="term" value="F:GTP binding"/>
    <property type="evidence" value="ECO:0007669"/>
    <property type="project" value="UniProtKB-UniRule"/>
</dbReference>
<dbReference type="NCBIfam" id="NF001199">
    <property type="entry name" value="PRK00164.2-1"/>
    <property type="match status" value="1"/>
</dbReference>
<keyword evidence="5 12" id="KW-0547">Nucleotide-binding</keyword>
<dbReference type="SFLD" id="SFLDG01383">
    <property type="entry name" value="cyclic_pyranopterin_phosphate"/>
    <property type="match status" value="1"/>
</dbReference>
<feature type="binding site" evidence="12">
    <location>
        <position position="27"/>
    </location>
    <ligand>
        <name>[4Fe-4S] cluster</name>
        <dbReference type="ChEBI" id="CHEBI:49883"/>
        <label>1</label>
        <note>4Fe-4S-S-AdoMet</note>
    </ligand>
</feature>
<feature type="binding site" evidence="12">
    <location>
        <position position="121"/>
    </location>
    <ligand>
        <name>S-adenosyl-L-methionine</name>
        <dbReference type="ChEBI" id="CHEBI:59789"/>
    </ligand>
</feature>
<evidence type="ECO:0000256" key="11">
    <source>
        <dbReference type="ARBA" id="ARBA00048697"/>
    </source>
</evidence>
<keyword evidence="8 12" id="KW-0342">GTP-binding</keyword>
<evidence type="ECO:0000256" key="7">
    <source>
        <dbReference type="ARBA" id="ARBA00023014"/>
    </source>
</evidence>
<comment type="cofactor">
    <cofactor evidence="12">
        <name>[4Fe-4S] cluster</name>
        <dbReference type="ChEBI" id="CHEBI:49883"/>
    </cofactor>
    <text evidence="12">Binds 2 [4Fe-4S] clusters. Binds 1 [4Fe-4S] cluster coordinated with 3 cysteines and an exchangeable S-adenosyl-L-methionine and 1 [4Fe-4S] cluster coordinated with 3 cysteines and the GTP-derived substrate.</text>
</comment>
<accession>A0A0F7JWS8</accession>
<comment type="catalytic activity">
    <reaction evidence="11 12">
        <text>GTP + AH2 + S-adenosyl-L-methionine = (8S)-3',8-cyclo-7,8-dihydroguanosine 5'-triphosphate + 5'-deoxyadenosine + L-methionine + A + H(+)</text>
        <dbReference type="Rhea" id="RHEA:49576"/>
        <dbReference type="ChEBI" id="CHEBI:13193"/>
        <dbReference type="ChEBI" id="CHEBI:15378"/>
        <dbReference type="ChEBI" id="CHEBI:17319"/>
        <dbReference type="ChEBI" id="CHEBI:17499"/>
        <dbReference type="ChEBI" id="CHEBI:37565"/>
        <dbReference type="ChEBI" id="CHEBI:57844"/>
        <dbReference type="ChEBI" id="CHEBI:59789"/>
        <dbReference type="ChEBI" id="CHEBI:131766"/>
        <dbReference type="EC" id="4.1.99.22"/>
    </reaction>
</comment>
<evidence type="ECO:0000256" key="6">
    <source>
        <dbReference type="ARBA" id="ARBA00023004"/>
    </source>
</evidence>
<dbReference type="InterPro" id="IPR013483">
    <property type="entry name" value="MoaA"/>
</dbReference>
<dbReference type="GO" id="GO:0006777">
    <property type="term" value="P:Mo-molybdopterin cofactor biosynthetic process"/>
    <property type="evidence" value="ECO:0007669"/>
    <property type="project" value="UniProtKB-UniRule"/>
</dbReference>
<keyword evidence="4 12" id="KW-0479">Metal-binding</keyword>
<dbReference type="Proteomes" id="UP000034410">
    <property type="component" value="Chromosome"/>
</dbReference>
<feature type="binding site" evidence="12">
    <location>
        <position position="254"/>
    </location>
    <ligand>
        <name>[4Fe-4S] cluster</name>
        <dbReference type="ChEBI" id="CHEBI:49883"/>
        <label>2</label>
        <note>4Fe-4S-substrate</note>
    </ligand>
</feature>
<dbReference type="GO" id="GO:0051539">
    <property type="term" value="F:4 iron, 4 sulfur cluster binding"/>
    <property type="evidence" value="ECO:0007669"/>
    <property type="project" value="UniProtKB-UniRule"/>
</dbReference>
<keyword evidence="7 12" id="KW-0411">Iron-sulfur</keyword>
<dbReference type="PATRIC" id="fig|1543721.4.peg.1047"/>
<evidence type="ECO:0000256" key="3">
    <source>
        <dbReference type="ARBA" id="ARBA00022691"/>
    </source>
</evidence>
<gene>
    <name evidence="12" type="primary">moaA</name>
    <name evidence="14" type="ORF">AAY24_05025</name>
</gene>
<feature type="binding site" evidence="12">
    <location>
        <position position="157"/>
    </location>
    <ligand>
        <name>GTP</name>
        <dbReference type="ChEBI" id="CHEBI:37565"/>
    </ligand>
</feature>
<keyword evidence="15" id="KW-1185">Reference proteome</keyword>
<dbReference type="GO" id="GO:0061799">
    <property type="term" value="F:cyclic pyranopterin monophosphate synthase activity"/>
    <property type="evidence" value="ECO:0007669"/>
    <property type="project" value="TreeGrafter"/>
</dbReference>
<feature type="binding site" evidence="12">
    <location>
        <position position="66"/>
    </location>
    <ligand>
        <name>GTP</name>
        <dbReference type="ChEBI" id="CHEBI:37565"/>
    </ligand>
</feature>
<dbReference type="OrthoDB" id="9763993at2"/>
<feature type="binding site" evidence="12">
    <location>
        <position position="16"/>
    </location>
    <ligand>
        <name>GTP</name>
        <dbReference type="ChEBI" id="CHEBI:37565"/>
    </ligand>
</feature>
<dbReference type="SFLD" id="SFLDG01386">
    <property type="entry name" value="main_SPASM_domain-containing"/>
    <property type="match status" value="1"/>
</dbReference>
<feature type="binding site" evidence="12">
    <location>
        <position position="70"/>
    </location>
    <ligand>
        <name>S-adenosyl-L-methionine</name>
        <dbReference type="ChEBI" id="CHEBI:59789"/>
    </ligand>
</feature>
<dbReference type="PROSITE" id="PS51918">
    <property type="entry name" value="RADICAL_SAM"/>
    <property type="match status" value="1"/>
</dbReference>
<dbReference type="SMART" id="SM00729">
    <property type="entry name" value="Elp3"/>
    <property type="match status" value="1"/>
</dbReference>
<dbReference type="EMBL" id="CP011412">
    <property type="protein sequence ID" value="AKH19824.1"/>
    <property type="molecule type" value="Genomic_DNA"/>
</dbReference>
<evidence type="ECO:0000256" key="12">
    <source>
        <dbReference type="HAMAP-Rule" id="MF_01225"/>
    </source>
</evidence>
<sequence>MNELIDRFGRRIEYLRLSVTDRCDFRCFYCIPKGFKGFTDVEDRLKLDEFIRLIRVFSELGVSKIRLTGGEPLIHKDIEPLVRGIAALPDVEDFSMSTNASHLAQHARMLKDTGVGRINVSLDSLNPEVFHHITQGDLSKVIDGLMAAKRVDLYPIKINMVVMRDLNLHEVGDMVDFCIENRFTLRFIETMPVGAAGQMARDRYVPLDEVREILEQRFKLEPARMKGAGPAKYFKIVDKRIKIGFITPMSQHFCEDCNRVRLSSEGTLYLCLGQQDKLELKPLIRQGLSDEQLKDEILAAIQRKPEKHEFNTNPDQVVRVMSMTGG</sequence>
<feature type="binding site" evidence="12">
    <location>
        <position position="191"/>
    </location>
    <ligand>
        <name>S-adenosyl-L-methionine</name>
        <dbReference type="ChEBI" id="CHEBI:59789"/>
    </ligand>
</feature>
<dbReference type="Pfam" id="PF06463">
    <property type="entry name" value="Mob_synth_C"/>
    <property type="match status" value="1"/>
</dbReference>
<feature type="binding site" evidence="12">
    <location>
        <begin position="259"/>
        <end position="261"/>
    </location>
    <ligand>
        <name>GTP</name>
        <dbReference type="ChEBI" id="CHEBI:37565"/>
    </ligand>
</feature>
<evidence type="ECO:0000259" key="13">
    <source>
        <dbReference type="PROSITE" id="PS51918"/>
    </source>
</evidence>
<feature type="domain" description="Radical SAM core" evidence="13">
    <location>
        <begin position="7"/>
        <end position="231"/>
    </location>
</feature>
<reference evidence="14 15" key="1">
    <citation type="journal article" date="2015" name="Genome Announc.">
        <title>Complete Genome Sequence of Sedimenticola thiotaurini Strain SIP-G1, a Polyphosphate- and Polyhydroxyalkanoate-Accumulating Sulfur-Oxidizing Gammaproteobacterium Isolated from Salt Marsh Sediments.</title>
        <authorList>
            <person name="Flood B.E."/>
            <person name="Jones D.S."/>
            <person name="Bailey J.V."/>
        </authorList>
    </citation>
    <scope>NUCLEOTIDE SEQUENCE [LARGE SCALE GENOMIC DNA]</scope>
    <source>
        <strain evidence="14 15">SIP-G1</strain>
    </source>
</reference>
<dbReference type="NCBIfam" id="TIGR02666">
    <property type="entry name" value="moaA"/>
    <property type="match status" value="1"/>
</dbReference>
<dbReference type="SUPFAM" id="SSF102114">
    <property type="entry name" value="Radical SAM enzymes"/>
    <property type="match status" value="1"/>
</dbReference>
<name>A0A0F7JWS8_9GAMM</name>
<dbReference type="SFLD" id="SFLDG01067">
    <property type="entry name" value="SPASM/twitch_domain_containing"/>
    <property type="match status" value="1"/>
</dbReference>
<feature type="binding site" evidence="12">
    <location>
        <position position="29"/>
    </location>
    <ligand>
        <name>S-adenosyl-L-methionine</name>
        <dbReference type="ChEBI" id="CHEBI:59789"/>
    </ligand>
</feature>
<protein>
    <recommendedName>
        <fullName evidence="1 12">GTP 3',8-cyclase</fullName>
        <ecNumber evidence="1 12">4.1.99.22</ecNumber>
    </recommendedName>
    <alternativeName>
        <fullName evidence="12">Molybdenum cofactor biosynthesis protein A</fullName>
    </alternativeName>
</protein>
<dbReference type="Pfam" id="PF04055">
    <property type="entry name" value="Radical_SAM"/>
    <property type="match status" value="1"/>
</dbReference>
<proteinExistence type="inferred from homology"/>
<keyword evidence="3 12" id="KW-0949">S-adenosyl-L-methionine</keyword>
<dbReference type="HAMAP" id="MF_01225_B">
    <property type="entry name" value="MoaA_B"/>
    <property type="match status" value="1"/>
</dbReference>